<keyword evidence="2" id="KW-1185">Reference proteome</keyword>
<gene>
    <name evidence="1" type="ORF">NQ176_g1054</name>
</gene>
<name>A0ACC1NVL6_9HYPO</name>
<comment type="caution">
    <text evidence="1">The sequence shown here is derived from an EMBL/GenBank/DDBJ whole genome shotgun (WGS) entry which is preliminary data.</text>
</comment>
<sequence>MATQGKDDIEGVKEFASTASHGELSSGDVTVEYLSPEEDKRILRKVDLWLLPIMAVSYFFQFLDKTALGTSAILKLRQDLHLSGSEYSWSNSMYYFGYLAGSYPAALLMLRWPVGKLIAGSMLVWGVVLMLTATCFNAGSLLATRFFLGLSEAPIAPALAIIVSMWYKPNEQPLRHAAWFAGTILASVLGNLTSYGLGHVQSIAPWKAIFLIYGAITIAWSACIYFLLPDAPMNASFLNEEDRNKAILRVKNSMTGIKSNEFKWQQFIEALTDVKSWLIVLLMFVSNIPNGAGAAFSSIVTVGFGFTPFNALLLGCIPAGLHLIVLLLSTGGSSYFRNTRTYFVAFNYSFGIVGAVLVRFLPHSLKWSRFVGGMFISTPSANFPLIMSLITANFGGFTKKTTLNAMVFIVYCAGNIIGPQLFFAWQAPNYESGFLAIIICLSIGFCLSFIIRYHLMWENHQRDRKFSSIDIERFNEENRYIMVNLTDKTDKDIPQFSSGFG</sequence>
<proteinExistence type="predicted"/>
<reference evidence="1" key="1">
    <citation type="submission" date="2022-08" db="EMBL/GenBank/DDBJ databases">
        <title>Genome Sequence of Lecanicillium fungicola.</title>
        <authorList>
            <person name="Buettner E."/>
        </authorList>
    </citation>
    <scope>NUCLEOTIDE SEQUENCE</scope>
    <source>
        <strain evidence="1">Babe33</strain>
    </source>
</reference>
<dbReference type="EMBL" id="JANJQO010000051">
    <property type="protein sequence ID" value="KAJ2982924.1"/>
    <property type="molecule type" value="Genomic_DNA"/>
</dbReference>
<dbReference type="Proteomes" id="UP001143910">
    <property type="component" value="Unassembled WGS sequence"/>
</dbReference>
<organism evidence="1 2">
    <name type="scientific">Zarea fungicola</name>
    <dbReference type="NCBI Taxonomy" id="93591"/>
    <lineage>
        <taxon>Eukaryota</taxon>
        <taxon>Fungi</taxon>
        <taxon>Dikarya</taxon>
        <taxon>Ascomycota</taxon>
        <taxon>Pezizomycotina</taxon>
        <taxon>Sordariomycetes</taxon>
        <taxon>Hypocreomycetidae</taxon>
        <taxon>Hypocreales</taxon>
        <taxon>Cordycipitaceae</taxon>
        <taxon>Zarea</taxon>
    </lineage>
</organism>
<accession>A0ACC1NVL6</accession>
<protein>
    <submittedName>
        <fullName evidence="1">Uncharacterized protein</fullName>
    </submittedName>
</protein>
<evidence type="ECO:0000313" key="2">
    <source>
        <dbReference type="Proteomes" id="UP001143910"/>
    </source>
</evidence>
<evidence type="ECO:0000313" key="1">
    <source>
        <dbReference type="EMBL" id="KAJ2982924.1"/>
    </source>
</evidence>